<dbReference type="AlphaFoldDB" id="A0A7M3T6N5"/>
<dbReference type="KEGG" id="hdh:G5B40_20755"/>
<proteinExistence type="predicted"/>
<dbReference type="RefSeq" id="WP_165103004.1">
    <property type="nucleotide sequence ID" value="NZ_CP049056.1"/>
</dbReference>
<keyword evidence="2" id="KW-1185">Reference proteome</keyword>
<protein>
    <submittedName>
        <fullName evidence="1">Uncharacterized protein</fullName>
    </submittedName>
</protein>
<dbReference type="Proteomes" id="UP000503336">
    <property type="component" value="Chromosome"/>
</dbReference>
<organism evidence="1 2">
    <name type="scientific">Pikeienuella piscinae</name>
    <dbReference type="NCBI Taxonomy" id="2748098"/>
    <lineage>
        <taxon>Bacteria</taxon>
        <taxon>Pseudomonadati</taxon>
        <taxon>Pseudomonadota</taxon>
        <taxon>Alphaproteobacteria</taxon>
        <taxon>Rhodobacterales</taxon>
        <taxon>Paracoccaceae</taxon>
        <taxon>Pikeienuella</taxon>
    </lineage>
</organism>
<evidence type="ECO:0000313" key="2">
    <source>
        <dbReference type="Proteomes" id="UP000503336"/>
    </source>
</evidence>
<sequence>MIEGGGGGFGRHPGKRIDLYDSAREGCSATPLAPLAEMAKRRLLADNAMLTQRSLAGLWSGVTEDPFAGAMLYASDNGDLAATEREAG</sequence>
<dbReference type="EMBL" id="CP049056">
    <property type="protein sequence ID" value="QIE57666.1"/>
    <property type="molecule type" value="Genomic_DNA"/>
</dbReference>
<accession>A0A7M3T6N5</accession>
<evidence type="ECO:0000313" key="1">
    <source>
        <dbReference type="EMBL" id="QIE57666.1"/>
    </source>
</evidence>
<gene>
    <name evidence="1" type="ORF">G5B40_20755</name>
</gene>
<name>A0A7M3T6N5_9RHOB</name>
<reference evidence="1 2" key="1">
    <citation type="submission" date="2020-02" db="EMBL/GenBank/DDBJ databases">
        <title>complete genome sequence of Rhodobacteraceae bacterium.</title>
        <authorList>
            <person name="Park J."/>
            <person name="Kim Y.-S."/>
            <person name="Kim K.-H."/>
        </authorList>
    </citation>
    <scope>NUCLEOTIDE SEQUENCE [LARGE SCALE GENOMIC DNA]</scope>
    <source>
        <strain evidence="1 2">RR4-56</strain>
    </source>
</reference>